<dbReference type="PANTHER" id="PTHR10217:SF435">
    <property type="entry name" value="POTASSIUM VOLTAGE-GATED CHANNEL PROTEIN EAG"/>
    <property type="match status" value="1"/>
</dbReference>
<evidence type="ECO:0000313" key="3">
    <source>
        <dbReference type="Proteomes" id="UP000601435"/>
    </source>
</evidence>
<protein>
    <submittedName>
        <fullName evidence="2">Eag protein</fullName>
    </submittedName>
</protein>
<feature type="non-terminal residue" evidence="2">
    <location>
        <position position="240"/>
    </location>
</feature>
<dbReference type="Proteomes" id="UP000601435">
    <property type="component" value="Unassembled WGS sequence"/>
</dbReference>
<comment type="caution">
    <text evidence="2">The sequence shown here is derived from an EMBL/GenBank/DDBJ whole genome shotgun (WGS) entry which is preliminary data.</text>
</comment>
<keyword evidence="1" id="KW-0472">Membrane</keyword>
<organism evidence="2 3">
    <name type="scientific">Symbiodinium necroappetens</name>
    <dbReference type="NCBI Taxonomy" id="1628268"/>
    <lineage>
        <taxon>Eukaryota</taxon>
        <taxon>Sar</taxon>
        <taxon>Alveolata</taxon>
        <taxon>Dinophyceae</taxon>
        <taxon>Suessiales</taxon>
        <taxon>Symbiodiniaceae</taxon>
        <taxon>Symbiodinium</taxon>
    </lineage>
</organism>
<proteinExistence type="predicted"/>
<dbReference type="InterPro" id="IPR050818">
    <property type="entry name" value="KCNH_animal-type"/>
</dbReference>
<dbReference type="SUPFAM" id="SSF51206">
    <property type="entry name" value="cAMP-binding domain-like"/>
    <property type="match status" value="1"/>
</dbReference>
<dbReference type="AlphaFoldDB" id="A0A812SDZ9"/>
<dbReference type="Gene3D" id="2.60.120.10">
    <property type="entry name" value="Jelly Rolls"/>
    <property type="match status" value="1"/>
</dbReference>
<dbReference type="OrthoDB" id="414628at2759"/>
<name>A0A812SDZ9_9DINO</name>
<keyword evidence="1" id="KW-1133">Transmembrane helix</keyword>
<dbReference type="EMBL" id="CAJNJA010021592">
    <property type="protein sequence ID" value="CAE7478934.1"/>
    <property type="molecule type" value="Genomic_DNA"/>
</dbReference>
<feature type="non-terminal residue" evidence="2">
    <location>
        <position position="1"/>
    </location>
</feature>
<sequence>MNIGGIPIIEASFPYRYTTSMHWSLTQFTPASMEISARNTGERLFSIMILFFALIVFSSVIGQVTSSMMSLQNMQASSRKQFWLLRRFLNARKVPKKSRSRIIRFLEQRVPKESQKVQQRDIKICSLLSEPLKDLLAWELHRRLLGRHRLFYILHGAIEAMMMRVCSVAVSESTLAEQDELFRAGESASHMTFVLSGSFQYQPGYEFQEPTDIGPYRWLVEPCLWTDWQHQGTFTAVKTG</sequence>
<dbReference type="GO" id="GO:0005249">
    <property type="term" value="F:voltage-gated potassium channel activity"/>
    <property type="evidence" value="ECO:0007669"/>
    <property type="project" value="TreeGrafter"/>
</dbReference>
<dbReference type="InterPro" id="IPR018490">
    <property type="entry name" value="cNMP-bd_dom_sf"/>
</dbReference>
<keyword evidence="3" id="KW-1185">Reference proteome</keyword>
<dbReference type="GO" id="GO:0042391">
    <property type="term" value="P:regulation of membrane potential"/>
    <property type="evidence" value="ECO:0007669"/>
    <property type="project" value="TreeGrafter"/>
</dbReference>
<evidence type="ECO:0000313" key="2">
    <source>
        <dbReference type="EMBL" id="CAE7478934.1"/>
    </source>
</evidence>
<evidence type="ECO:0000256" key="1">
    <source>
        <dbReference type="SAM" id="Phobius"/>
    </source>
</evidence>
<accession>A0A812SDZ9</accession>
<keyword evidence="1" id="KW-0812">Transmembrane</keyword>
<dbReference type="InterPro" id="IPR014710">
    <property type="entry name" value="RmlC-like_jellyroll"/>
</dbReference>
<feature type="transmembrane region" description="Helical" evidence="1">
    <location>
        <begin position="44"/>
        <end position="64"/>
    </location>
</feature>
<reference evidence="2" key="1">
    <citation type="submission" date="2021-02" db="EMBL/GenBank/DDBJ databases">
        <authorList>
            <person name="Dougan E. K."/>
            <person name="Rhodes N."/>
            <person name="Thang M."/>
            <person name="Chan C."/>
        </authorList>
    </citation>
    <scope>NUCLEOTIDE SEQUENCE</scope>
</reference>
<gene>
    <name evidence="2" type="primary">eag</name>
    <name evidence="2" type="ORF">SNEC2469_LOCUS13537</name>
</gene>
<dbReference type="GO" id="GO:0005886">
    <property type="term" value="C:plasma membrane"/>
    <property type="evidence" value="ECO:0007669"/>
    <property type="project" value="TreeGrafter"/>
</dbReference>
<dbReference type="PANTHER" id="PTHR10217">
    <property type="entry name" value="VOLTAGE AND LIGAND GATED POTASSIUM CHANNEL"/>
    <property type="match status" value="1"/>
</dbReference>